<evidence type="ECO:0008006" key="3">
    <source>
        <dbReference type="Google" id="ProtNLM"/>
    </source>
</evidence>
<comment type="caution">
    <text evidence="1">The sequence shown here is derived from an EMBL/GenBank/DDBJ whole genome shotgun (WGS) entry which is preliminary data.</text>
</comment>
<sequence length="165" mass="19392">MTFSEILTMANAFSIQEDEREFKSGCCDVRDHIGLVSLSNESNMRKVHDRLDSYETNRKQKVHVPTPSRAPFPLTESLGEILNTIEKEKIFQRPNPIKGDPRTRDRNQYFQFHKDYGHDTNYCKNPKRELESLVSQGYLKEYIRGSGNKDKTRTYCSNNNRYYNI</sequence>
<dbReference type="Proteomes" id="UP001454036">
    <property type="component" value="Unassembled WGS sequence"/>
</dbReference>
<gene>
    <name evidence="1" type="ORF">LIER_13595</name>
</gene>
<organism evidence="1 2">
    <name type="scientific">Lithospermum erythrorhizon</name>
    <name type="common">Purple gromwell</name>
    <name type="synonym">Lithospermum officinale var. erythrorhizon</name>
    <dbReference type="NCBI Taxonomy" id="34254"/>
    <lineage>
        <taxon>Eukaryota</taxon>
        <taxon>Viridiplantae</taxon>
        <taxon>Streptophyta</taxon>
        <taxon>Embryophyta</taxon>
        <taxon>Tracheophyta</taxon>
        <taxon>Spermatophyta</taxon>
        <taxon>Magnoliopsida</taxon>
        <taxon>eudicotyledons</taxon>
        <taxon>Gunneridae</taxon>
        <taxon>Pentapetalae</taxon>
        <taxon>asterids</taxon>
        <taxon>lamiids</taxon>
        <taxon>Boraginales</taxon>
        <taxon>Boraginaceae</taxon>
        <taxon>Boraginoideae</taxon>
        <taxon>Lithospermeae</taxon>
        <taxon>Lithospermum</taxon>
    </lineage>
</organism>
<proteinExistence type="predicted"/>
<dbReference type="EMBL" id="BAABME010002764">
    <property type="protein sequence ID" value="GAA0155994.1"/>
    <property type="molecule type" value="Genomic_DNA"/>
</dbReference>
<protein>
    <recommendedName>
        <fullName evidence="3">Reverse transcriptase domain-containing protein</fullName>
    </recommendedName>
</protein>
<reference evidence="1 2" key="1">
    <citation type="submission" date="2024-01" db="EMBL/GenBank/DDBJ databases">
        <title>The complete chloroplast genome sequence of Lithospermum erythrorhizon: insights into the phylogenetic relationship among Boraginaceae species and the maternal lineages of purple gromwells.</title>
        <authorList>
            <person name="Okada T."/>
            <person name="Watanabe K."/>
        </authorList>
    </citation>
    <scope>NUCLEOTIDE SEQUENCE [LARGE SCALE GENOMIC DNA]</scope>
</reference>
<keyword evidence="2" id="KW-1185">Reference proteome</keyword>
<accession>A0AAV3PWU5</accession>
<dbReference type="AlphaFoldDB" id="A0AAV3PWU5"/>
<name>A0AAV3PWU5_LITER</name>
<evidence type="ECO:0000313" key="2">
    <source>
        <dbReference type="Proteomes" id="UP001454036"/>
    </source>
</evidence>
<evidence type="ECO:0000313" key="1">
    <source>
        <dbReference type="EMBL" id="GAA0155994.1"/>
    </source>
</evidence>